<gene>
    <name evidence="3" type="ORF">H8695_00020</name>
</gene>
<evidence type="ECO:0000313" key="4">
    <source>
        <dbReference type="Proteomes" id="UP000620366"/>
    </source>
</evidence>
<dbReference type="GO" id="GO:0005829">
    <property type="term" value="C:cytosol"/>
    <property type="evidence" value="ECO:0007669"/>
    <property type="project" value="TreeGrafter"/>
</dbReference>
<reference evidence="3" key="1">
    <citation type="submission" date="2020-08" db="EMBL/GenBank/DDBJ databases">
        <title>Genome public.</title>
        <authorList>
            <person name="Liu C."/>
            <person name="Sun Q."/>
        </authorList>
    </citation>
    <scope>NUCLEOTIDE SEQUENCE</scope>
    <source>
        <strain evidence="3">BX7</strain>
    </source>
</reference>
<dbReference type="EMBL" id="JACRSP010000001">
    <property type="protein sequence ID" value="MBC8535082.1"/>
    <property type="molecule type" value="Genomic_DNA"/>
</dbReference>
<dbReference type="GO" id="GO:0046857">
    <property type="term" value="F:oxidoreductase activity, acting on other nitrogenous compounds as donors, with NAD or NADP as acceptor"/>
    <property type="evidence" value="ECO:0007669"/>
    <property type="project" value="TreeGrafter"/>
</dbReference>
<dbReference type="InterPro" id="IPR050627">
    <property type="entry name" value="Nitroreductase/BluB"/>
</dbReference>
<dbReference type="CDD" id="cd02136">
    <property type="entry name" value="PnbA_NfnB-like"/>
    <property type="match status" value="1"/>
</dbReference>
<feature type="domain" description="Nitroreductase" evidence="2">
    <location>
        <begin position="8"/>
        <end position="174"/>
    </location>
</feature>
<evidence type="ECO:0000259" key="2">
    <source>
        <dbReference type="Pfam" id="PF00881"/>
    </source>
</evidence>
<accession>A0A926HPA9</accession>
<organism evidence="3 4">
    <name type="scientific">Feifania hominis</name>
    <dbReference type="NCBI Taxonomy" id="2763660"/>
    <lineage>
        <taxon>Bacteria</taxon>
        <taxon>Bacillati</taxon>
        <taxon>Bacillota</taxon>
        <taxon>Clostridia</taxon>
        <taxon>Eubacteriales</taxon>
        <taxon>Feifaniaceae</taxon>
        <taxon>Feifania</taxon>
    </lineage>
</organism>
<dbReference type="InterPro" id="IPR000415">
    <property type="entry name" value="Nitroreductase-like"/>
</dbReference>
<protein>
    <submittedName>
        <fullName evidence="3">Nitroreductase</fullName>
    </submittedName>
</protein>
<evidence type="ECO:0000256" key="1">
    <source>
        <dbReference type="ARBA" id="ARBA00023027"/>
    </source>
</evidence>
<dbReference type="Proteomes" id="UP000620366">
    <property type="component" value="Unassembled WGS sequence"/>
</dbReference>
<dbReference type="SUPFAM" id="SSF55469">
    <property type="entry name" value="FMN-dependent nitroreductase-like"/>
    <property type="match status" value="1"/>
</dbReference>
<dbReference type="Pfam" id="PF00881">
    <property type="entry name" value="Nitroreductase"/>
    <property type="match status" value="1"/>
</dbReference>
<dbReference type="AlphaFoldDB" id="A0A926HPA9"/>
<comment type="caution">
    <text evidence="3">The sequence shown here is derived from an EMBL/GenBank/DDBJ whole genome shotgun (WGS) entry which is preliminary data.</text>
</comment>
<name>A0A926HPA9_9FIRM</name>
<keyword evidence="4" id="KW-1185">Reference proteome</keyword>
<evidence type="ECO:0000313" key="3">
    <source>
        <dbReference type="EMBL" id="MBC8535082.1"/>
    </source>
</evidence>
<dbReference type="GO" id="GO:0046256">
    <property type="term" value="P:2,4,6-trinitrotoluene catabolic process"/>
    <property type="evidence" value="ECO:0007669"/>
    <property type="project" value="TreeGrafter"/>
</dbReference>
<sequence>MNETLQLIHNRRSIRKFRPDPIEEEKLDAVVQAGRYAPSGGNHQNSHFIVVTNREIHRELIALVEQEFAKMQVDENAYRNLKVSVSLARKGGYDFMFSAPVLIVVANRRDYANCMADSACALENMMIAAASLGLGACWVNQLHWLTDNPVIRRKLEECSLGGDEVVCGSLALGYPDYERITERELTPRERIGNRVDYVK</sequence>
<dbReference type="InterPro" id="IPR029479">
    <property type="entry name" value="Nitroreductase"/>
</dbReference>
<dbReference type="PANTHER" id="PTHR23026">
    <property type="entry name" value="NADPH NITROREDUCTASE"/>
    <property type="match status" value="1"/>
</dbReference>
<keyword evidence="1" id="KW-0520">NAD</keyword>
<dbReference type="Gene3D" id="3.40.109.10">
    <property type="entry name" value="NADH Oxidase"/>
    <property type="match status" value="1"/>
</dbReference>
<proteinExistence type="predicted"/>
<dbReference type="RefSeq" id="WP_249298691.1">
    <property type="nucleotide sequence ID" value="NZ_JACRSP010000001.1"/>
</dbReference>
<dbReference type="PANTHER" id="PTHR23026:SF125">
    <property type="entry name" value="OXYGEN-INSENSITIVE NAD(P)H NITROREDUCTASE"/>
    <property type="match status" value="1"/>
</dbReference>